<name>A0ABT4ID92_9EURY</name>
<dbReference type="EMBL" id="JAPTGB010000001">
    <property type="protein sequence ID" value="MCZ0859720.1"/>
    <property type="molecule type" value="Genomic_DNA"/>
</dbReference>
<evidence type="ECO:0000313" key="1">
    <source>
        <dbReference type="EMBL" id="MCZ0859720.1"/>
    </source>
</evidence>
<reference evidence="1" key="1">
    <citation type="submission" date="2022-12" db="EMBL/GenBank/DDBJ databases">
        <title>Isolation and characterisation of novel Methanocorpusculum spp. from native Australian herbivores indicates the genus is ancestrally host-associated.</title>
        <authorList>
            <person name="Volmer J.G."/>
            <person name="Soo R.M."/>
            <person name="Evans P.N."/>
            <person name="Hoedt E.C."/>
            <person name="Astorga Alsina A.L."/>
            <person name="Woodcroft B.J."/>
            <person name="Tyson G.W."/>
            <person name="Hugenholtz P."/>
            <person name="Morrison M."/>
        </authorList>
    </citation>
    <scope>NUCLEOTIDE SEQUENCE</scope>
    <source>
        <strain evidence="1">MG</strain>
    </source>
</reference>
<gene>
    <name evidence="1" type="ORF">O0S10_00590</name>
</gene>
<dbReference type="RefSeq" id="WP_268923942.1">
    <property type="nucleotide sequence ID" value="NZ_JAPTGB010000001.1"/>
</dbReference>
<keyword evidence="2" id="KW-1185">Reference proteome</keyword>
<proteinExistence type="predicted"/>
<evidence type="ECO:0000313" key="2">
    <source>
        <dbReference type="Proteomes" id="UP001141422"/>
    </source>
</evidence>
<accession>A0ABT4ID92</accession>
<comment type="caution">
    <text evidence="1">The sequence shown here is derived from an EMBL/GenBank/DDBJ whole genome shotgun (WGS) entry which is preliminary data.</text>
</comment>
<protein>
    <submittedName>
        <fullName evidence="1">Uncharacterized protein</fullName>
    </submittedName>
</protein>
<dbReference type="Proteomes" id="UP001141422">
    <property type="component" value="Unassembled WGS sequence"/>
</dbReference>
<sequence length="85" mass="9386">MTENELPVTDGHLRCTDGRRVTPEKCRFCMHSRYFVIDGVAERSPALAFCLRERVCKEVAFSRATAVGCAETRGDGYASVGNILS</sequence>
<organism evidence="1 2">
    <name type="scientific">Methanocorpusculum petauri</name>
    <dbReference type="NCBI Taxonomy" id="3002863"/>
    <lineage>
        <taxon>Archaea</taxon>
        <taxon>Methanobacteriati</taxon>
        <taxon>Methanobacteriota</taxon>
        <taxon>Stenosarchaea group</taxon>
        <taxon>Methanomicrobia</taxon>
        <taxon>Methanomicrobiales</taxon>
        <taxon>Methanocorpusculaceae</taxon>
        <taxon>Methanocorpusculum</taxon>
    </lineage>
</organism>